<feature type="transmembrane region" description="Helical" evidence="1">
    <location>
        <begin position="112"/>
        <end position="132"/>
    </location>
</feature>
<name>A0A1R4ER53_9MICO</name>
<feature type="transmembrane region" description="Helical" evidence="1">
    <location>
        <begin position="50"/>
        <end position="68"/>
    </location>
</feature>
<feature type="transmembrane region" description="Helical" evidence="1">
    <location>
        <begin position="198"/>
        <end position="221"/>
    </location>
</feature>
<proteinExistence type="predicted"/>
<gene>
    <name evidence="2" type="ORF">CZ674_00285</name>
</gene>
<evidence type="ECO:0000313" key="3">
    <source>
        <dbReference type="Proteomes" id="UP000195787"/>
    </source>
</evidence>
<keyword evidence="1" id="KW-0812">Transmembrane</keyword>
<dbReference type="EMBL" id="FUHU01000003">
    <property type="protein sequence ID" value="SJM46092.1"/>
    <property type="molecule type" value="Genomic_DNA"/>
</dbReference>
<keyword evidence="3" id="KW-1185">Reference proteome</keyword>
<evidence type="ECO:0000313" key="2">
    <source>
        <dbReference type="EMBL" id="SJM46092.1"/>
    </source>
</evidence>
<keyword evidence="1" id="KW-1133">Transmembrane helix</keyword>
<dbReference type="AlphaFoldDB" id="A0A1R4ER53"/>
<evidence type="ECO:0000256" key="1">
    <source>
        <dbReference type="SAM" id="Phobius"/>
    </source>
</evidence>
<sequence>MLAAHLGGLVAPWLSGAAGWSWFAPVAVVALVMLGLGVRQLIITVREQPSWLGAAIAAGVVAGILVLTSPAAGLIAFILGIGHLAGPVAAVAVGAVLLAVRRRPGRAAGSRPWTAAIAGLVAVVAVLAIALIDTFMLLPMQLVPDQPLESIYAQLEAAGEAGGRWIPVVWAALWAVGAVVLAIGLIRAHTSRRVASGTLLAAAAVALAGLPVAQLGLGMNLGDTFVISSGSSWAFPAIMLLAALLAAGSAMLLASASSRDARSASVAHPL</sequence>
<feature type="transmembrane region" description="Helical" evidence="1">
    <location>
        <begin position="233"/>
        <end position="254"/>
    </location>
</feature>
<accession>A0A1R4ER53</accession>
<protein>
    <submittedName>
        <fullName evidence="2">Uncharacterized protein</fullName>
    </submittedName>
</protein>
<keyword evidence="1" id="KW-0472">Membrane</keyword>
<feature type="transmembrane region" description="Helical" evidence="1">
    <location>
        <begin position="74"/>
        <end position="100"/>
    </location>
</feature>
<feature type="transmembrane region" description="Helical" evidence="1">
    <location>
        <begin position="20"/>
        <end position="38"/>
    </location>
</feature>
<dbReference type="Proteomes" id="UP000195787">
    <property type="component" value="Unassembled WGS sequence"/>
</dbReference>
<reference evidence="2 3" key="1">
    <citation type="submission" date="2017-02" db="EMBL/GenBank/DDBJ databases">
        <authorList>
            <person name="Peterson S.W."/>
        </authorList>
    </citation>
    <scope>NUCLEOTIDE SEQUENCE [LARGE SCALE GENOMIC DNA]</scope>
    <source>
        <strain evidence="2 3">LMG 22410</strain>
    </source>
</reference>
<feature type="transmembrane region" description="Helical" evidence="1">
    <location>
        <begin position="165"/>
        <end position="186"/>
    </location>
</feature>
<organism evidence="2 3">
    <name type="scientific">Agrococcus casei LMG 22410</name>
    <dbReference type="NCBI Taxonomy" id="1255656"/>
    <lineage>
        <taxon>Bacteria</taxon>
        <taxon>Bacillati</taxon>
        <taxon>Actinomycetota</taxon>
        <taxon>Actinomycetes</taxon>
        <taxon>Micrococcales</taxon>
        <taxon>Microbacteriaceae</taxon>
        <taxon>Agrococcus</taxon>
    </lineage>
</organism>